<dbReference type="Proteomes" id="UP000054995">
    <property type="component" value="Unassembled WGS sequence"/>
</dbReference>
<proteinExistence type="predicted"/>
<name>A0A0V1FY56_TRIPS</name>
<evidence type="ECO:0000313" key="1">
    <source>
        <dbReference type="EMBL" id="KRY90982.1"/>
    </source>
</evidence>
<keyword evidence="2" id="KW-1185">Reference proteome</keyword>
<dbReference type="AlphaFoldDB" id="A0A0V1FY56"/>
<organism evidence="1 2">
    <name type="scientific">Trichinella pseudospiralis</name>
    <name type="common">Parasitic roundworm</name>
    <dbReference type="NCBI Taxonomy" id="6337"/>
    <lineage>
        <taxon>Eukaryota</taxon>
        <taxon>Metazoa</taxon>
        <taxon>Ecdysozoa</taxon>
        <taxon>Nematoda</taxon>
        <taxon>Enoplea</taxon>
        <taxon>Dorylaimia</taxon>
        <taxon>Trichinellida</taxon>
        <taxon>Trichinellidae</taxon>
        <taxon>Trichinella</taxon>
    </lineage>
</organism>
<evidence type="ECO:0000313" key="2">
    <source>
        <dbReference type="Proteomes" id="UP000054995"/>
    </source>
</evidence>
<reference evidence="1 2" key="1">
    <citation type="submission" date="2015-01" db="EMBL/GenBank/DDBJ databases">
        <title>Evolution of Trichinella species and genotypes.</title>
        <authorList>
            <person name="Korhonen P.K."/>
            <person name="Edoardo P."/>
            <person name="Giuseppe L.R."/>
            <person name="Gasser R.B."/>
        </authorList>
    </citation>
    <scope>NUCLEOTIDE SEQUENCE [LARGE SCALE GENOMIC DNA]</scope>
    <source>
        <strain evidence="1">ISS470</strain>
    </source>
</reference>
<gene>
    <name evidence="1" type="ORF">T4D_5160</name>
</gene>
<protein>
    <submittedName>
        <fullName evidence="1">Uncharacterized protein</fullName>
    </submittedName>
</protein>
<comment type="caution">
    <text evidence="1">The sequence shown here is derived from an EMBL/GenBank/DDBJ whole genome shotgun (WGS) entry which is preliminary data.</text>
</comment>
<dbReference type="EMBL" id="JYDT01000017">
    <property type="protein sequence ID" value="KRY90982.1"/>
    <property type="molecule type" value="Genomic_DNA"/>
</dbReference>
<accession>A0A0V1FY56</accession>
<sequence>MLRSRLARLIDPFTIGKFKFVHLCLFAQNIKNKQFLKFELSEMVDVRATWRRLKLSYASCLINRQAIIDLPRNRAIFENMFACYLRIHENGKWNFFHPKDNC</sequence>